<dbReference type="InterPro" id="IPR039421">
    <property type="entry name" value="Type_1_exporter"/>
</dbReference>
<keyword evidence="4" id="KW-0547">Nucleotide-binding</keyword>
<protein>
    <submittedName>
        <fullName evidence="11">ATP-binding cassette subfamily B protein</fullName>
    </submittedName>
</protein>
<dbReference type="SUPFAM" id="SSF90123">
    <property type="entry name" value="ABC transporter transmembrane region"/>
    <property type="match status" value="1"/>
</dbReference>
<dbReference type="InterPro" id="IPR036640">
    <property type="entry name" value="ABC1_TM_sf"/>
</dbReference>
<dbReference type="InterPro" id="IPR027417">
    <property type="entry name" value="P-loop_NTPase"/>
</dbReference>
<dbReference type="OrthoDB" id="9770415at2"/>
<keyword evidence="3 8" id="KW-0812">Transmembrane</keyword>
<dbReference type="PROSITE" id="PS00211">
    <property type="entry name" value="ABC_TRANSPORTER_1"/>
    <property type="match status" value="1"/>
</dbReference>
<feature type="domain" description="ABC transmembrane type-1" evidence="10">
    <location>
        <begin position="17"/>
        <end position="299"/>
    </location>
</feature>
<dbReference type="Proteomes" id="UP000285120">
    <property type="component" value="Unassembled WGS sequence"/>
</dbReference>
<dbReference type="EMBL" id="RAPK01000011">
    <property type="protein sequence ID" value="RKD69461.1"/>
    <property type="molecule type" value="Genomic_DNA"/>
</dbReference>
<dbReference type="GO" id="GO:0005886">
    <property type="term" value="C:plasma membrane"/>
    <property type="evidence" value="ECO:0007669"/>
    <property type="project" value="UniProtKB-SubCell"/>
</dbReference>
<evidence type="ECO:0000256" key="2">
    <source>
        <dbReference type="ARBA" id="ARBA00022448"/>
    </source>
</evidence>
<dbReference type="InterPro" id="IPR003593">
    <property type="entry name" value="AAA+_ATPase"/>
</dbReference>
<dbReference type="PROSITE" id="PS50929">
    <property type="entry name" value="ABC_TM1F"/>
    <property type="match status" value="1"/>
</dbReference>
<gene>
    <name evidence="11" type="ORF">ATL39_2879</name>
</gene>
<evidence type="ECO:0000256" key="8">
    <source>
        <dbReference type="SAM" id="Phobius"/>
    </source>
</evidence>
<keyword evidence="6 8" id="KW-1133">Transmembrane helix</keyword>
<keyword evidence="12" id="KW-1185">Reference proteome</keyword>
<dbReference type="CDD" id="cd18549">
    <property type="entry name" value="ABC_6TM_YwjA_like"/>
    <property type="match status" value="1"/>
</dbReference>
<feature type="transmembrane region" description="Helical" evidence="8">
    <location>
        <begin position="12"/>
        <end position="32"/>
    </location>
</feature>
<dbReference type="GO" id="GO:0015421">
    <property type="term" value="F:ABC-type oligopeptide transporter activity"/>
    <property type="evidence" value="ECO:0007669"/>
    <property type="project" value="TreeGrafter"/>
</dbReference>
<accession>A0A419UWF7</accession>
<feature type="transmembrane region" description="Helical" evidence="8">
    <location>
        <begin position="52"/>
        <end position="74"/>
    </location>
</feature>
<dbReference type="InterPro" id="IPR017871">
    <property type="entry name" value="ABC_transporter-like_CS"/>
</dbReference>
<evidence type="ECO:0000259" key="10">
    <source>
        <dbReference type="PROSITE" id="PS50929"/>
    </source>
</evidence>
<feature type="transmembrane region" description="Helical" evidence="8">
    <location>
        <begin position="158"/>
        <end position="175"/>
    </location>
</feature>
<dbReference type="SMART" id="SM00382">
    <property type="entry name" value="AAA"/>
    <property type="match status" value="1"/>
</dbReference>
<dbReference type="Gene3D" id="1.20.1560.10">
    <property type="entry name" value="ABC transporter type 1, transmembrane domain"/>
    <property type="match status" value="1"/>
</dbReference>
<evidence type="ECO:0000256" key="5">
    <source>
        <dbReference type="ARBA" id="ARBA00022840"/>
    </source>
</evidence>
<feature type="domain" description="ABC transporter" evidence="9">
    <location>
        <begin position="333"/>
        <end position="567"/>
    </location>
</feature>
<feature type="transmembrane region" description="Helical" evidence="8">
    <location>
        <begin position="246"/>
        <end position="264"/>
    </location>
</feature>
<evidence type="ECO:0000313" key="11">
    <source>
        <dbReference type="EMBL" id="RKD69461.1"/>
    </source>
</evidence>
<organism evidence="11 12">
    <name type="scientific">Sinobaca qinghaiensis</name>
    <dbReference type="NCBI Taxonomy" id="342944"/>
    <lineage>
        <taxon>Bacteria</taxon>
        <taxon>Bacillati</taxon>
        <taxon>Bacillota</taxon>
        <taxon>Bacilli</taxon>
        <taxon>Bacillales</taxon>
        <taxon>Sporolactobacillaceae</taxon>
        <taxon>Sinobaca</taxon>
    </lineage>
</organism>
<evidence type="ECO:0000256" key="1">
    <source>
        <dbReference type="ARBA" id="ARBA00004651"/>
    </source>
</evidence>
<dbReference type="PANTHER" id="PTHR43394">
    <property type="entry name" value="ATP-DEPENDENT PERMEASE MDL1, MITOCHONDRIAL"/>
    <property type="match status" value="1"/>
</dbReference>
<dbReference type="InterPro" id="IPR011527">
    <property type="entry name" value="ABC1_TM_dom"/>
</dbReference>
<dbReference type="GO" id="GO:0005524">
    <property type="term" value="F:ATP binding"/>
    <property type="evidence" value="ECO:0007669"/>
    <property type="project" value="UniProtKB-KW"/>
</dbReference>
<dbReference type="GO" id="GO:0016887">
    <property type="term" value="F:ATP hydrolysis activity"/>
    <property type="evidence" value="ECO:0007669"/>
    <property type="project" value="InterPro"/>
</dbReference>
<dbReference type="RefSeq" id="WP_120194034.1">
    <property type="nucleotide sequence ID" value="NZ_RAPK01000011.1"/>
</dbReference>
<sequence>MIRRFAQYYKPYKKLFFFTLASGVLAALFELAFPLAVNRIIDDLLPNENWDWIIWGSAALFILYVLNGGFHYVIAYWGHMLGINIETDMRRELFERLQQQPLSYYDETKTGHLISRLTNDLMDIGEVAHHGPEEFIVAFMTLIGAFTIMLTIDWRLAVMTFILVPVFIALTYVLGKKMAYAMSSMFTSIGNFNARVENNITGIRVVKAFANEKFEMERFAEDNGRFRATKLESYKIMALHVTSSQIMMKFLLLFVLIAGTWSILNNRITNGEFVAFVLLTNVMIKPIQQLNAVMEMYPKGIAGFRRYLDLMDATETDPSAPTGKTVEQVNGDIRYEDVSFSYNSQTPVLQNINASIPAGTTAAFIGPSGSGKTTISNLLPRFYELNGGQITIDGMDIQEMDMVSLRSHIGIVQQDVFLFDGTIRDNIAYGRLDAPDEEILEAVERAQLTDVVAALPEGLDTKIGERGVKLSGGQKQRLSIARMFLKNPAILILDEATSALDTETEALIQAALEELSEGRTTIIIAHRLATIKQADAIFVMTKEGIVERGSHGELMAENGLYTRLYQSQFPFEYA</sequence>
<comment type="subcellular location">
    <subcellularLocation>
        <location evidence="1">Cell membrane</location>
        <topology evidence="1">Multi-pass membrane protein</topology>
    </subcellularLocation>
</comment>
<dbReference type="Gene3D" id="3.40.50.300">
    <property type="entry name" value="P-loop containing nucleotide triphosphate hydrolases"/>
    <property type="match status" value="1"/>
</dbReference>
<dbReference type="Pfam" id="PF00005">
    <property type="entry name" value="ABC_tran"/>
    <property type="match status" value="1"/>
</dbReference>
<evidence type="ECO:0000313" key="12">
    <source>
        <dbReference type="Proteomes" id="UP000285120"/>
    </source>
</evidence>
<keyword evidence="2" id="KW-0813">Transport</keyword>
<keyword evidence="5 11" id="KW-0067">ATP-binding</keyword>
<dbReference type="AlphaFoldDB" id="A0A419UWF7"/>
<evidence type="ECO:0000256" key="6">
    <source>
        <dbReference type="ARBA" id="ARBA00022989"/>
    </source>
</evidence>
<keyword evidence="7 8" id="KW-0472">Membrane</keyword>
<evidence type="ECO:0000256" key="3">
    <source>
        <dbReference type="ARBA" id="ARBA00022692"/>
    </source>
</evidence>
<dbReference type="SUPFAM" id="SSF52540">
    <property type="entry name" value="P-loop containing nucleoside triphosphate hydrolases"/>
    <property type="match status" value="1"/>
</dbReference>
<dbReference type="PROSITE" id="PS50893">
    <property type="entry name" value="ABC_TRANSPORTER_2"/>
    <property type="match status" value="1"/>
</dbReference>
<dbReference type="Pfam" id="PF00664">
    <property type="entry name" value="ABC_membrane"/>
    <property type="match status" value="1"/>
</dbReference>
<comment type="caution">
    <text evidence="11">The sequence shown here is derived from an EMBL/GenBank/DDBJ whole genome shotgun (WGS) entry which is preliminary data.</text>
</comment>
<name>A0A419UWF7_9BACL</name>
<evidence type="ECO:0000256" key="4">
    <source>
        <dbReference type="ARBA" id="ARBA00022741"/>
    </source>
</evidence>
<reference evidence="11 12" key="1">
    <citation type="submission" date="2018-09" db="EMBL/GenBank/DDBJ databases">
        <title>Genomic Encyclopedia of Archaeal and Bacterial Type Strains, Phase II (KMG-II): from individual species to whole genera.</title>
        <authorList>
            <person name="Goeker M."/>
        </authorList>
    </citation>
    <scope>NUCLEOTIDE SEQUENCE [LARGE SCALE GENOMIC DNA]</scope>
    <source>
        <strain evidence="11 12">DSM 17008</strain>
    </source>
</reference>
<feature type="transmembrane region" description="Helical" evidence="8">
    <location>
        <begin position="135"/>
        <end position="152"/>
    </location>
</feature>
<evidence type="ECO:0000256" key="7">
    <source>
        <dbReference type="ARBA" id="ARBA00023136"/>
    </source>
</evidence>
<dbReference type="PANTHER" id="PTHR43394:SF1">
    <property type="entry name" value="ATP-BINDING CASSETTE SUB-FAMILY B MEMBER 10, MITOCHONDRIAL"/>
    <property type="match status" value="1"/>
</dbReference>
<evidence type="ECO:0000259" key="9">
    <source>
        <dbReference type="PROSITE" id="PS50893"/>
    </source>
</evidence>
<proteinExistence type="predicted"/>
<dbReference type="InterPro" id="IPR003439">
    <property type="entry name" value="ABC_transporter-like_ATP-bd"/>
</dbReference>
<dbReference type="FunFam" id="3.40.50.300:FF:000287">
    <property type="entry name" value="Multidrug ABC transporter ATP-binding protein"/>
    <property type="match status" value="1"/>
</dbReference>